<accession>A0ABP7BAU0</accession>
<evidence type="ECO:0000313" key="3">
    <source>
        <dbReference type="EMBL" id="GAA3654954.1"/>
    </source>
</evidence>
<comment type="caution">
    <text evidence="3">The sequence shown here is derived from an EMBL/GenBank/DDBJ whole genome shotgun (WGS) entry which is preliminary data.</text>
</comment>
<feature type="region of interest" description="Disordered" evidence="1">
    <location>
        <begin position="358"/>
        <end position="379"/>
    </location>
</feature>
<dbReference type="PROSITE" id="PS51257">
    <property type="entry name" value="PROKAR_LIPOPROTEIN"/>
    <property type="match status" value="1"/>
</dbReference>
<dbReference type="RefSeq" id="WP_221854884.1">
    <property type="nucleotide sequence ID" value="NZ_JAIJZW010000001.1"/>
</dbReference>
<protein>
    <submittedName>
        <fullName evidence="3">Uncharacterized protein</fullName>
    </submittedName>
</protein>
<proteinExistence type="predicted"/>
<keyword evidence="4" id="KW-1185">Reference proteome</keyword>
<feature type="chain" id="PRO_5046806636" evidence="2">
    <location>
        <begin position="21"/>
        <end position="666"/>
    </location>
</feature>
<name>A0ABP7BAU0_9MICO</name>
<feature type="signal peptide" evidence="2">
    <location>
        <begin position="1"/>
        <end position="20"/>
    </location>
</feature>
<feature type="region of interest" description="Disordered" evidence="1">
    <location>
        <begin position="26"/>
        <end position="50"/>
    </location>
</feature>
<dbReference type="Proteomes" id="UP001410795">
    <property type="component" value="Unassembled WGS sequence"/>
</dbReference>
<reference evidence="4" key="1">
    <citation type="journal article" date="2019" name="Int. J. Syst. Evol. Microbiol.">
        <title>The Global Catalogue of Microorganisms (GCM) 10K type strain sequencing project: providing services to taxonomists for standard genome sequencing and annotation.</title>
        <authorList>
            <consortium name="The Broad Institute Genomics Platform"/>
            <consortium name="The Broad Institute Genome Sequencing Center for Infectious Disease"/>
            <person name="Wu L."/>
            <person name="Ma J."/>
        </authorList>
    </citation>
    <scope>NUCLEOTIDE SEQUENCE [LARGE SCALE GENOMIC DNA]</scope>
    <source>
        <strain evidence="4">JCM 16546</strain>
    </source>
</reference>
<organism evidence="3 4">
    <name type="scientific">Microbacterium marinilacus</name>
    <dbReference type="NCBI Taxonomy" id="415209"/>
    <lineage>
        <taxon>Bacteria</taxon>
        <taxon>Bacillati</taxon>
        <taxon>Actinomycetota</taxon>
        <taxon>Actinomycetes</taxon>
        <taxon>Micrococcales</taxon>
        <taxon>Microbacteriaceae</taxon>
        <taxon>Microbacterium</taxon>
    </lineage>
</organism>
<evidence type="ECO:0000256" key="1">
    <source>
        <dbReference type="SAM" id="MobiDB-lite"/>
    </source>
</evidence>
<evidence type="ECO:0000256" key="2">
    <source>
        <dbReference type="SAM" id="SignalP"/>
    </source>
</evidence>
<gene>
    <name evidence="3" type="ORF">GCM10022202_13870</name>
</gene>
<sequence length="666" mass="68082">MTRRAAACVTAAALVLGLAACVPEPQDGEARRDPAPSFADARTTQVDERGDRWSAAHVSIDVPRDAVRANAANITVGDPLGEADSGIARELFGTPVRIETPTVLSQPASLSWDVSDLSSAAASAATAVRWDRDLRVWRPSPDPVSVEDGRLTVAATEPGIVSWAAPVLQTIADAEDQDAAAPSCTDAALPSWAGAFADPDAARPESAIAACREAHRDDVLTVRTVNRDDTARVLTLDGDEAFDWVTRDSSLTAFWQTAAGLVDDDGTVLLPPGAEVATGIDEAGRASARIDTRTAALDLLSAFSAHVSFGEVSDRHVSALVETLSGCVAGPAPLADAASVTALGLTLTACAQDLTDPDSDASGTLSENAGAGEESAADTQGERAVAAAIRVAAAGAFDEIAAARSEALIAASASPLGGASWAVLPSGGGGDLGSWTPTCTDAESDASALYAVLAGRPEAAEASSLADLPGWRTDAADAVAPLASCSPDERARFAAQLPDLWPDPDAALAPVEALAGLGLALLSCEDLFTLTAPVSGGFHTLRGISASGTGRVACGWSAEEGRSIDDADLPSYVQVWVSHENADADEVTRRRTEASAGELGLQESDVLDAAGGFVVGAYVPTGLELESWLPGYRIAVTTTSGDDPAQWRMSEAIAAVEAIATALTDD</sequence>
<keyword evidence="2" id="KW-0732">Signal</keyword>
<dbReference type="EMBL" id="BAAAYV010000005">
    <property type="protein sequence ID" value="GAA3654954.1"/>
    <property type="molecule type" value="Genomic_DNA"/>
</dbReference>
<evidence type="ECO:0000313" key="4">
    <source>
        <dbReference type="Proteomes" id="UP001410795"/>
    </source>
</evidence>